<gene>
    <name evidence="2" type="ORF">CEXT_403161</name>
</gene>
<reference evidence="2 3" key="1">
    <citation type="submission" date="2021-06" db="EMBL/GenBank/DDBJ databases">
        <title>Caerostris extrusa draft genome.</title>
        <authorList>
            <person name="Kono N."/>
            <person name="Arakawa K."/>
        </authorList>
    </citation>
    <scope>NUCLEOTIDE SEQUENCE [LARGE SCALE GENOMIC DNA]</scope>
</reference>
<evidence type="ECO:0000313" key="3">
    <source>
        <dbReference type="Proteomes" id="UP001054945"/>
    </source>
</evidence>
<comment type="caution">
    <text evidence="2">The sequence shown here is derived from an EMBL/GenBank/DDBJ whole genome shotgun (WGS) entry which is preliminary data.</text>
</comment>
<protein>
    <submittedName>
        <fullName evidence="2">Uncharacterized protein</fullName>
    </submittedName>
</protein>
<evidence type="ECO:0000313" key="2">
    <source>
        <dbReference type="EMBL" id="GIY90994.1"/>
    </source>
</evidence>
<sequence>MMKTKQVGEKIDLVRVYIVEIEEVFLLLWMMEVLETFFPFDFCSSRRRLEAEDIFPNGAEGIPGSFMPGFEERGSFGDFFAFDFCSSPWRLEAKDIFPNGDVEFRGDFGPGFEAKGAKRQKWNGAGEFRGFGIWARIRGKGAKGNRACLRKSSNKMRKVSFLQPHPDPHLPPTSQCNEAPLPV</sequence>
<accession>A0AAV4XB24</accession>
<evidence type="ECO:0000256" key="1">
    <source>
        <dbReference type="SAM" id="MobiDB-lite"/>
    </source>
</evidence>
<keyword evidence="3" id="KW-1185">Reference proteome</keyword>
<proteinExistence type="predicted"/>
<organism evidence="2 3">
    <name type="scientific">Caerostris extrusa</name>
    <name type="common">Bark spider</name>
    <name type="synonym">Caerostris bankana</name>
    <dbReference type="NCBI Taxonomy" id="172846"/>
    <lineage>
        <taxon>Eukaryota</taxon>
        <taxon>Metazoa</taxon>
        <taxon>Ecdysozoa</taxon>
        <taxon>Arthropoda</taxon>
        <taxon>Chelicerata</taxon>
        <taxon>Arachnida</taxon>
        <taxon>Araneae</taxon>
        <taxon>Araneomorphae</taxon>
        <taxon>Entelegynae</taxon>
        <taxon>Araneoidea</taxon>
        <taxon>Araneidae</taxon>
        <taxon>Caerostris</taxon>
    </lineage>
</organism>
<dbReference type="EMBL" id="BPLR01017369">
    <property type="protein sequence ID" value="GIY90994.1"/>
    <property type="molecule type" value="Genomic_DNA"/>
</dbReference>
<name>A0AAV4XB24_CAEEX</name>
<dbReference type="AlphaFoldDB" id="A0AAV4XB24"/>
<dbReference type="Proteomes" id="UP001054945">
    <property type="component" value="Unassembled WGS sequence"/>
</dbReference>
<feature type="region of interest" description="Disordered" evidence="1">
    <location>
        <begin position="163"/>
        <end position="183"/>
    </location>
</feature>